<evidence type="ECO:0000313" key="7">
    <source>
        <dbReference type="EMBL" id="CAE0115160.1"/>
    </source>
</evidence>
<evidence type="ECO:0000259" key="6">
    <source>
        <dbReference type="PROSITE" id="PS50222"/>
    </source>
</evidence>
<dbReference type="InterPro" id="IPR002048">
    <property type="entry name" value="EF_hand_dom"/>
</dbReference>
<dbReference type="InterPro" id="IPR011992">
    <property type="entry name" value="EF-hand-dom_pair"/>
</dbReference>
<dbReference type="EMBL" id="HBHX01028360">
    <property type="protein sequence ID" value="CAE0115160.1"/>
    <property type="molecule type" value="Transcribed_RNA"/>
</dbReference>
<dbReference type="CDD" id="cd00051">
    <property type="entry name" value="EFh"/>
    <property type="match status" value="2"/>
</dbReference>
<dbReference type="InterPro" id="IPR002110">
    <property type="entry name" value="Ankyrin_rpt"/>
</dbReference>
<dbReference type="Pfam" id="PF13499">
    <property type="entry name" value="EF-hand_7"/>
    <property type="match status" value="1"/>
</dbReference>
<evidence type="ECO:0000256" key="3">
    <source>
        <dbReference type="ARBA" id="ARBA00022837"/>
    </source>
</evidence>
<feature type="region of interest" description="Disordered" evidence="5">
    <location>
        <begin position="641"/>
        <end position="720"/>
    </location>
</feature>
<reference evidence="7" key="1">
    <citation type="submission" date="2021-01" db="EMBL/GenBank/DDBJ databases">
        <authorList>
            <person name="Corre E."/>
            <person name="Pelletier E."/>
            <person name="Niang G."/>
            <person name="Scheremetjew M."/>
            <person name="Finn R."/>
            <person name="Kale V."/>
            <person name="Holt S."/>
            <person name="Cochrane G."/>
            <person name="Meng A."/>
            <person name="Brown T."/>
            <person name="Cohen L."/>
        </authorList>
    </citation>
    <scope>NUCLEOTIDE SEQUENCE</scope>
    <source>
        <strain evidence="7">CCMP281</strain>
    </source>
</reference>
<dbReference type="SUPFAM" id="SSF48403">
    <property type="entry name" value="Ankyrin repeat"/>
    <property type="match status" value="1"/>
</dbReference>
<dbReference type="InterPro" id="IPR018247">
    <property type="entry name" value="EF_Hand_1_Ca_BS"/>
</dbReference>
<dbReference type="Gene3D" id="1.10.238.10">
    <property type="entry name" value="EF-hand"/>
    <property type="match status" value="2"/>
</dbReference>
<proteinExistence type="predicted"/>
<feature type="domain" description="EF-hand" evidence="6">
    <location>
        <begin position="498"/>
        <end position="533"/>
    </location>
</feature>
<evidence type="ECO:0000256" key="4">
    <source>
        <dbReference type="PROSITE-ProRule" id="PRU00023"/>
    </source>
</evidence>
<accession>A0A7S3EY49</accession>
<dbReference type="InterPro" id="IPR051581">
    <property type="entry name" value="Ca-bind"/>
</dbReference>
<dbReference type="SMART" id="SM00054">
    <property type="entry name" value="EFh"/>
    <property type="match status" value="4"/>
</dbReference>
<dbReference type="PROSITE" id="PS50297">
    <property type="entry name" value="ANK_REP_REGION"/>
    <property type="match status" value="1"/>
</dbReference>
<keyword evidence="3" id="KW-0106">Calcium</keyword>
<evidence type="ECO:0000256" key="5">
    <source>
        <dbReference type="SAM" id="MobiDB-lite"/>
    </source>
</evidence>
<protein>
    <recommendedName>
        <fullName evidence="6">EF-hand domain-containing protein</fullName>
    </recommendedName>
</protein>
<feature type="compositionally biased region" description="Polar residues" evidence="5">
    <location>
        <begin position="641"/>
        <end position="652"/>
    </location>
</feature>
<dbReference type="AlphaFoldDB" id="A0A7S3EY49"/>
<keyword evidence="2" id="KW-0677">Repeat</keyword>
<dbReference type="SMART" id="SM00248">
    <property type="entry name" value="ANK"/>
    <property type="match status" value="2"/>
</dbReference>
<feature type="repeat" description="ANK" evidence="4">
    <location>
        <begin position="43"/>
        <end position="75"/>
    </location>
</feature>
<sequence>MEEEPDPRTPMDLHNAALWGDAQKIKLLIEGRADVNELSHGGGKETPLMWAAQEGHTAAVLLLLDCGARTSLKNGAGLTATDLAKRQGHEHTAQALDEERRRRERTARKQRLQAEAEAKKKALEEAQEQLRKQDELVRQHEEWDKEHSAKIASQEKMLESDALTIKAKERALRLVEEKMAEMEKAAAERELALQGDVNKEKELVAETKSRLKEAKVEMQQQRVVASGLLQKTKDELQTTIRMRQKEIRELKAKINELESTQYSFELNAQVNSEMSRMYIMGLDIQMKEKAKLVHDVLAEVTEVRDENARRGQMPNERLGRLIDRLQPMDTPVHLKRVRKRGLGVNTDHEGKPLTLQGQLNRMLAKNNVRVMDLFRAWDEDESGLVDVAEFRRGMQLLMGKGWASKDDIDALFKTYDKDGSGTIDYHELNNALRREAQLNDRLKAGALGEIQTKADVAHKIRQVPDKNNLHKNKLSQGAAMEGGTEKEVLEQLYQLVHINSVRIVDLFHDWDVDGNGKIEKKEFIKAFQGLLSQAVKKTDVEALFNSLDTDGNGSIDYNELNNALRKAASSAKLTPRVATVMSGTARGGKDGKKGKGGRLSPTGEKSKKHSSLAPEPLNFLPPISDEDHAAAAAASPDLVTASFSKPGATTPTIEPPPSGKASVEGKKTSPPGKKVAAEAGSSPTKRITHAASSSTGRASGAGGVKKGGKTVKPTPREDGR</sequence>
<dbReference type="Pfam" id="PF00036">
    <property type="entry name" value="EF-hand_1"/>
    <property type="match status" value="1"/>
</dbReference>
<keyword evidence="1" id="KW-0479">Metal-binding</keyword>
<feature type="domain" description="EF-hand" evidence="6">
    <location>
        <begin position="535"/>
        <end position="570"/>
    </location>
</feature>
<feature type="compositionally biased region" description="Basic and acidic residues" evidence="5">
    <location>
        <begin position="87"/>
        <end position="101"/>
    </location>
</feature>
<evidence type="ECO:0000256" key="2">
    <source>
        <dbReference type="ARBA" id="ARBA00022737"/>
    </source>
</evidence>
<keyword evidence="4" id="KW-0040">ANK repeat</keyword>
<dbReference type="InterPro" id="IPR036770">
    <property type="entry name" value="Ankyrin_rpt-contain_sf"/>
</dbReference>
<dbReference type="GO" id="GO:0005509">
    <property type="term" value="F:calcium ion binding"/>
    <property type="evidence" value="ECO:0007669"/>
    <property type="project" value="InterPro"/>
</dbReference>
<dbReference type="PANTHER" id="PTHR34524:SF6">
    <property type="entry name" value="CALCYPHOSINE LIKE"/>
    <property type="match status" value="1"/>
</dbReference>
<feature type="domain" description="EF-hand" evidence="6">
    <location>
        <begin position="365"/>
        <end position="400"/>
    </location>
</feature>
<dbReference type="SUPFAM" id="SSF47473">
    <property type="entry name" value="EF-hand"/>
    <property type="match status" value="1"/>
</dbReference>
<feature type="domain" description="EF-hand" evidence="6">
    <location>
        <begin position="403"/>
        <end position="438"/>
    </location>
</feature>
<feature type="region of interest" description="Disordered" evidence="5">
    <location>
        <begin position="87"/>
        <end position="107"/>
    </location>
</feature>
<evidence type="ECO:0000256" key="1">
    <source>
        <dbReference type="ARBA" id="ARBA00022723"/>
    </source>
</evidence>
<dbReference type="PROSITE" id="PS00018">
    <property type="entry name" value="EF_HAND_1"/>
    <property type="match status" value="4"/>
</dbReference>
<dbReference type="Gene3D" id="1.25.40.20">
    <property type="entry name" value="Ankyrin repeat-containing domain"/>
    <property type="match status" value="1"/>
</dbReference>
<dbReference type="Pfam" id="PF12796">
    <property type="entry name" value="Ank_2"/>
    <property type="match status" value="1"/>
</dbReference>
<organism evidence="7">
    <name type="scientific">Haptolina ericina</name>
    <dbReference type="NCBI Taxonomy" id="156174"/>
    <lineage>
        <taxon>Eukaryota</taxon>
        <taxon>Haptista</taxon>
        <taxon>Haptophyta</taxon>
        <taxon>Prymnesiophyceae</taxon>
        <taxon>Prymnesiales</taxon>
        <taxon>Prymnesiaceae</taxon>
        <taxon>Haptolina</taxon>
    </lineage>
</organism>
<dbReference type="PANTHER" id="PTHR34524">
    <property type="entry name" value="CALCYPHOSIN"/>
    <property type="match status" value="1"/>
</dbReference>
<gene>
    <name evidence="7" type="ORF">HERI1096_LOCUS15845</name>
</gene>
<name>A0A7S3EY49_9EUKA</name>
<dbReference type="PROSITE" id="PS50222">
    <property type="entry name" value="EF_HAND_2"/>
    <property type="match status" value="4"/>
</dbReference>
<dbReference type="PROSITE" id="PS50088">
    <property type="entry name" value="ANK_REPEAT"/>
    <property type="match status" value="1"/>
</dbReference>
<feature type="region of interest" description="Disordered" evidence="5">
    <location>
        <begin position="571"/>
        <end position="623"/>
    </location>
</feature>